<organism evidence="1 2">
    <name type="scientific">Archangium gephyra</name>
    <dbReference type="NCBI Taxonomy" id="48"/>
    <lineage>
        <taxon>Bacteria</taxon>
        <taxon>Pseudomonadati</taxon>
        <taxon>Myxococcota</taxon>
        <taxon>Myxococcia</taxon>
        <taxon>Myxococcales</taxon>
        <taxon>Cystobacterineae</taxon>
        <taxon>Archangiaceae</taxon>
        <taxon>Archangium</taxon>
    </lineage>
</organism>
<dbReference type="Proteomes" id="UP000249061">
    <property type="component" value="Unassembled WGS sequence"/>
</dbReference>
<dbReference type="AlphaFoldDB" id="A0A2W5T8Q8"/>
<proteinExistence type="predicted"/>
<comment type="caution">
    <text evidence="1">The sequence shown here is derived from an EMBL/GenBank/DDBJ whole genome shotgun (WGS) entry which is preliminary data.</text>
</comment>
<evidence type="ECO:0000313" key="1">
    <source>
        <dbReference type="EMBL" id="PZR09393.1"/>
    </source>
</evidence>
<sequence length="518" mass="56715">MAARRDEWLSRAEAKRPEDVAELLASLRDTSVPKLEQRLLALTHFPATSAIGEAAAAFLNDFPLKQAENLTLAAVAVGLVVLHGAKALRREVPVPERLAPWRAQVVDALLKTLARPSKTTPGDLDARLAVLGDGPGTQITRKAAELIDVARDARIAQAAATLLERPPVKFDAANAYFTVAALLLVVHGGRAQRKTVTALGSKLVQLTWLERALADDDAPASVKKVSGEHEDDFLELIAEDPRDASRIAVFTDWLLERGDPRGDFNVRQRAGKSGASLQKKHEKQWLRSLARGARRGSTVFRDGVPREVFLYLQRAADVPLADDPVLATLESLEVVASLPVEPLLTSPRLKSLTTLVATPEHLALAPAALRDRLTTLGIRGEARRALEVLALAPNATTLRLVENWRTPLPRDAVPPRLTHLDVQTSAPAAWFPLAARVARLDVRPAYWRESEDGRRRVQFHFENGRLARIACDDVPDALALDVFLFAPLASLAPEHRRGVVSHVTFTPSQKKRFLELCG</sequence>
<reference evidence="1 2" key="1">
    <citation type="submission" date="2017-08" db="EMBL/GenBank/DDBJ databases">
        <title>Infants hospitalized years apart are colonized by the same room-sourced microbial strains.</title>
        <authorList>
            <person name="Brooks B."/>
            <person name="Olm M.R."/>
            <person name="Firek B.A."/>
            <person name="Baker R."/>
            <person name="Thomas B.C."/>
            <person name="Morowitz M.J."/>
            <person name="Banfield J.F."/>
        </authorList>
    </citation>
    <scope>NUCLEOTIDE SEQUENCE [LARGE SCALE GENOMIC DNA]</scope>
    <source>
        <strain evidence="1">S2_003_000_R2_14</strain>
    </source>
</reference>
<dbReference type="EMBL" id="QFQP01000021">
    <property type="protein sequence ID" value="PZR09393.1"/>
    <property type="molecule type" value="Genomic_DNA"/>
</dbReference>
<evidence type="ECO:0000313" key="2">
    <source>
        <dbReference type="Proteomes" id="UP000249061"/>
    </source>
</evidence>
<name>A0A2W5T8Q8_9BACT</name>
<accession>A0A2W5T8Q8</accession>
<protein>
    <submittedName>
        <fullName evidence="1">Uncharacterized protein</fullName>
    </submittedName>
</protein>
<gene>
    <name evidence="1" type="ORF">DI536_22715</name>
</gene>